<proteinExistence type="predicted"/>
<dbReference type="OrthoDB" id="5110377at2"/>
<keyword evidence="4" id="KW-1185">Reference proteome</keyword>
<dbReference type="EMBL" id="WBJY01000002">
    <property type="protein sequence ID" value="KAB1648097.1"/>
    <property type="molecule type" value="Genomic_DNA"/>
</dbReference>
<gene>
    <name evidence="3" type="ORF">F8O04_10235</name>
</gene>
<accession>A0A6H9WI09</accession>
<protein>
    <submittedName>
        <fullName evidence="3">Uncharacterized protein</fullName>
    </submittedName>
</protein>
<evidence type="ECO:0000256" key="2">
    <source>
        <dbReference type="SAM" id="Phobius"/>
    </source>
</evidence>
<feature type="compositionally biased region" description="Pro residues" evidence="1">
    <location>
        <begin position="1"/>
        <end position="10"/>
    </location>
</feature>
<dbReference type="Proteomes" id="UP000431744">
    <property type="component" value="Unassembled WGS sequence"/>
</dbReference>
<organism evidence="3 4">
    <name type="scientific">Pseudoclavibacter endophyticus</name>
    <dbReference type="NCBI Taxonomy" id="1778590"/>
    <lineage>
        <taxon>Bacteria</taxon>
        <taxon>Bacillati</taxon>
        <taxon>Actinomycetota</taxon>
        <taxon>Actinomycetes</taxon>
        <taxon>Micrococcales</taxon>
        <taxon>Microbacteriaceae</taxon>
        <taxon>Pseudoclavibacter</taxon>
    </lineage>
</organism>
<keyword evidence="2" id="KW-0812">Transmembrane</keyword>
<feature type="compositionally biased region" description="Basic and acidic residues" evidence="1">
    <location>
        <begin position="26"/>
        <end position="40"/>
    </location>
</feature>
<feature type="transmembrane region" description="Helical" evidence="2">
    <location>
        <begin position="49"/>
        <end position="71"/>
    </location>
</feature>
<evidence type="ECO:0000313" key="4">
    <source>
        <dbReference type="Proteomes" id="UP000431744"/>
    </source>
</evidence>
<name>A0A6H9WI09_9MICO</name>
<dbReference type="AlphaFoldDB" id="A0A6H9WI09"/>
<evidence type="ECO:0000256" key="1">
    <source>
        <dbReference type="SAM" id="MobiDB-lite"/>
    </source>
</evidence>
<feature type="region of interest" description="Disordered" evidence="1">
    <location>
        <begin position="1"/>
        <end position="40"/>
    </location>
</feature>
<sequence length="273" mass="29277">MTLPPPPPQSGPFGVPPGRFTPPTQHTHEPRRRDLGTDPALERSKRRRWLPWLLGGIGATAVVVLVVAIIISSFSAPNPIEADPEVGPVNEPPATANPTSSFEPAAPTSPPPGSTIPISMDVEFPDGMTFVMPSPGDWSEGTVDRQPDAVVMEDPISGAYIQFLQTGQPSSSYRDQDVTEASLNTAYMGYTGSAGNAGSPVSWMVPGAGYQLELLVQRVEWSTSSSVALTIERLMPQTGVAIHIFVIARNPADVDDPDSRLWQKLNQLTFTVP</sequence>
<reference evidence="3 4" key="1">
    <citation type="submission" date="2019-09" db="EMBL/GenBank/DDBJ databases">
        <title>Phylogeny of genus Pseudoclavibacter and closely related genus.</title>
        <authorList>
            <person name="Li Y."/>
        </authorList>
    </citation>
    <scope>NUCLEOTIDE SEQUENCE [LARGE SCALE GENOMIC DNA]</scope>
    <source>
        <strain evidence="3 4">EGI 60007</strain>
    </source>
</reference>
<comment type="caution">
    <text evidence="3">The sequence shown here is derived from an EMBL/GenBank/DDBJ whole genome shotgun (WGS) entry which is preliminary data.</text>
</comment>
<dbReference type="RefSeq" id="WP_158029292.1">
    <property type="nucleotide sequence ID" value="NZ_BMHG01000001.1"/>
</dbReference>
<feature type="region of interest" description="Disordered" evidence="1">
    <location>
        <begin position="82"/>
        <end position="114"/>
    </location>
</feature>
<keyword evidence="2" id="KW-0472">Membrane</keyword>
<evidence type="ECO:0000313" key="3">
    <source>
        <dbReference type="EMBL" id="KAB1648097.1"/>
    </source>
</evidence>
<keyword evidence="2" id="KW-1133">Transmembrane helix</keyword>